<dbReference type="GeneID" id="54352320"/>
<dbReference type="AlphaFoldDB" id="A0A6A5RLF5"/>
<protein>
    <submittedName>
        <fullName evidence="2">Uncharacterized protein</fullName>
    </submittedName>
</protein>
<dbReference type="Proteomes" id="UP000800082">
    <property type="component" value="Unassembled WGS sequence"/>
</dbReference>
<sequence>MAVNCAGKWLAVPARRVWGMPIQTKAVALPATCQQETALMHEDEKIKHSNETDERAGQCAIEIVEGLCEISCGHITESNDEVFRGAAVDTISSSGSRLEKQKRRLEAITKLNKSDSTATNGDYSLLGHATEVHRPRDAPKIVSPDITYAAFTERLRDHHGSPLDALSSLSLTNQRIEHPRSAPGAPVSPKGAALDFIKRRGSTSTRRPPRSNSISNNFRRLGIDVPSARSIKKTDLDSDSPDWACQTSLAIESGRISMDSVSKKSRESMRSKHIAKATHSTDERRNTYPLPRGDRSPTSPHFPRHSEGAPHALRLSAARKSARLVGMEIASPNKAPSKHDSVHVPPAIDLNKSLPPLPLRDIDDEGKEWEISA</sequence>
<feature type="region of interest" description="Disordered" evidence="1">
    <location>
        <begin position="199"/>
        <end position="219"/>
    </location>
</feature>
<feature type="region of interest" description="Disordered" evidence="1">
    <location>
        <begin position="256"/>
        <end position="310"/>
    </location>
</feature>
<evidence type="ECO:0000313" key="2">
    <source>
        <dbReference type="EMBL" id="KAF1929261.1"/>
    </source>
</evidence>
<organism evidence="2 3">
    <name type="scientific">Didymella exigua CBS 183.55</name>
    <dbReference type="NCBI Taxonomy" id="1150837"/>
    <lineage>
        <taxon>Eukaryota</taxon>
        <taxon>Fungi</taxon>
        <taxon>Dikarya</taxon>
        <taxon>Ascomycota</taxon>
        <taxon>Pezizomycotina</taxon>
        <taxon>Dothideomycetes</taxon>
        <taxon>Pleosporomycetidae</taxon>
        <taxon>Pleosporales</taxon>
        <taxon>Pleosporineae</taxon>
        <taxon>Didymellaceae</taxon>
        <taxon>Didymella</taxon>
    </lineage>
</organism>
<evidence type="ECO:0000313" key="3">
    <source>
        <dbReference type="Proteomes" id="UP000800082"/>
    </source>
</evidence>
<evidence type="ECO:0000256" key="1">
    <source>
        <dbReference type="SAM" id="MobiDB-lite"/>
    </source>
</evidence>
<feature type="compositionally biased region" description="Low complexity" evidence="1">
    <location>
        <begin position="202"/>
        <end position="219"/>
    </location>
</feature>
<gene>
    <name evidence="2" type="ORF">M421DRAFT_4424</name>
</gene>
<accession>A0A6A5RLF5</accession>
<feature type="region of interest" description="Disordered" evidence="1">
    <location>
        <begin position="324"/>
        <end position="373"/>
    </location>
</feature>
<reference evidence="2" key="1">
    <citation type="journal article" date="2020" name="Stud. Mycol.">
        <title>101 Dothideomycetes genomes: a test case for predicting lifestyles and emergence of pathogens.</title>
        <authorList>
            <person name="Haridas S."/>
            <person name="Albert R."/>
            <person name="Binder M."/>
            <person name="Bloem J."/>
            <person name="Labutti K."/>
            <person name="Salamov A."/>
            <person name="Andreopoulos B."/>
            <person name="Baker S."/>
            <person name="Barry K."/>
            <person name="Bills G."/>
            <person name="Bluhm B."/>
            <person name="Cannon C."/>
            <person name="Castanera R."/>
            <person name="Culley D."/>
            <person name="Daum C."/>
            <person name="Ezra D."/>
            <person name="Gonzalez J."/>
            <person name="Henrissat B."/>
            <person name="Kuo A."/>
            <person name="Liang C."/>
            <person name="Lipzen A."/>
            <person name="Lutzoni F."/>
            <person name="Magnuson J."/>
            <person name="Mondo S."/>
            <person name="Nolan M."/>
            <person name="Ohm R."/>
            <person name="Pangilinan J."/>
            <person name="Park H.-J."/>
            <person name="Ramirez L."/>
            <person name="Alfaro M."/>
            <person name="Sun H."/>
            <person name="Tritt A."/>
            <person name="Yoshinaga Y."/>
            <person name="Zwiers L.-H."/>
            <person name="Turgeon B."/>
            <person name="Goodwin S."/>
            <person name="Spatafora J."/>
            <person name="Crous P."/>
            <person name="Grigoriev I."/>
        </authorList>
    </citation>
    <scope>NUCLEOTIDE SEQUENCE</scope>
    <source>
        <strain evidence="2">CBS 183.55</strain>
    </source>
</reference>
<proteinExistence type="predicted"/>
<keyword evidence="3" id="KW-1185">Reference proteome</keyword>
<feature type="compositionally biased region" description="Basic and acidic residues" evidence="1">
    <location>
        <begin position="261"/>
        <end position="270"/>
    </location>
</feature>
<name>A0A6A5RLF5_9PLEO</name>
<dbReference type="OrthoDB" id="3799486at2759"/>
<dbReference type="EMBL" id="ML978966">
    <property type="protein sequence ID" value="KAF1929261.1"/>
    <property type="molecule type" value="Genomic_DNA"/>
</dbReference>
<dbReference type="RefSeq" id="XP_033449509.1">
    <property type="nucleotide sequence ID" value="XM_033594652.1"/>
</dbReference>